<proteinExistence type="predicted"/>
<evidence type="ECO:0000313" key="2">
    <source>
        <dbReference type="EMBL" id="GAN13677.1"/>
    </source>
</evidence>
<name>A0A0C9NBN1_SPHPI</name>
<dbReference type="AlphaFoldDB" id="A0A0C9NBN1"/>
<dbReference type="Proteomes" id="UP000032025">
    <property type="component" value="Unassembled WGS sequence"/>
</dbReference>
<feature type="compositionally biased region" description="Polar residues" evidence="1">
    <location>
        <begin position="146"/>
        <end position="155"/>
    </location>
</feature>
<protein>
    <submittedName>
        <fullName evidence="2">DNA, contig: SP623</fullName>
    </submittedName>
</protein>
<dbReference type="PROSITE" id="PS51257">
    <property type="entry name" value="PROKAR_LIPOPROTEIN"/>
    <property type="match status" value="1"/>
</dbReference>
<comment type="caution">
    <text evidence="2">The sequence shown here is derived from an EMBL/GenBank/DDBJ whole genome shotgun (WGS) entry which is preliminary data.</text>
</comment>
<reference evidence="2 3" key="1">
    <citation type="submission" date="2014-08" db="EMBL/GenBank/DDBJ databases">
        <title>Whole genome shotgun sequence of Sphingomonas paucimobilis NBRC 13935.</title>
        <authorList>
            <person name="Hosoyama A."/>
            <person name="Hashimoto M."/>
            <person name="Hosoyama Y."/>
            <person name="Noguchi M."/>
            <person name="Uohara A."/>
            <person name="Ohji S."/>
            <person name="Katano-Makiyama Y."/>
            <person name="Ichikawa N."/>
            <person name="Kimura A."/>
            <person name="Yamazoe A."/>
            <person name="Fujita N."/>
        </authorList>
    </citation>
    <scope>NUCLEOTIDE SEQUENCE [LARGE SCALE GENOMIC DNA]</scope>
    <source>
        <strain evidence="2 3">NBRC 13935</strain>
    </source>
</reference>
<dbReference type="EMBL" id="BBJS01000023">
    <property type="protein sequence ID" value="GAN13677.1"/>
    <property type="molecule type" value="Genomic_DNA"/>
</dbReference>
<feature type="region of interest" description="Disordered" evidence="1">
    <location>
        <begin position="108"/>
        <end position="185"/>
    </location>
</feature>
<evidence type="ECO:0000256" key="1">
    <source>
        <dbReference type="SAM" id="MobiDB-lite"/>
    </source>
</evidence>
<dbReference type="RefSeq" id="WP_128130677.1">
    <property type="nucleotide sequence ID" value="NZ_BBJS01000023.1"/>
</dbReference>
<keyword evidence="3" id="KW-1185">Reference proteome</keyword>
<dbReference type="GeneID" id="78527336"/>
<gene>
    <name evidence="2" type="ORF">SP6_23_00770</name>
</gene>
<sequence length="185" mass="20320">MKIDYGCLACSLALLSACSPDPLEPDARRSLQNLVSNNAKFRDLTKSTNPQNPKDVVICGKVKDREDKDYVRFIGHLPPAMPTFFERGGTQSLLLNLAWGVCEGRWNDPISSDPSQGDPKPDWEENGTSTNVPDESKTDQEGLESAPQQAETSPDATARTVEPSNHRPTQADLDAAELDRLANRQ</sequence>
<accession>A0A0C9NBN1</accession>
<organism evidence="2 3">
    <name type="scientific">Sphingomonas paucimobilis NBRC 13935</name>
    <dbReference type="NCBI Taxonomy" id="1219050"/>
    <lineage>
        <taxon>Bacteria</taxon>
        <taxon>Pseudomonadati</taxon>
        <taxon>Pseudomonadota</taxon>
        <taxon>Alphaproteobacteria</taxon>
        <taxon>Sphingomonadales</taxon>
        <taxon>Sphingomonadaceae</taxon>
        <taxon>Sphingomonas</taxon>
    </lineage>
</organism>
<evidence type="ECO:0000313" key="3">
    <source>
        <dbReference type="Proteomes" id="UP000032025"/>
    </source>
</evidence>